<feature type="transmembrane region" description="Helical" evidence="5">
    <location>
        <begin position="318"/>
        <end position="339"/>
    </location>
</feature>
<dbReference type="InterPro" id="IPR051533">
    <property type="entry name" value="WaaL-like"/>
</dbReference>
<evidence type="ECO:0000256" key="3">
    <source>
        <dbReference type="ARBA" id="ARBA00022989"/>
    </source>
</evidence>
<evidence type="ECO:0000256" key="5">
    <source>
        <dbReference type="SAM" id="Phobius"/>
    </source>
</evidence>
<name>A0A139LNP4_9BACE</name>
<dbReference type="GO" id="GO:0016020">
    <property type="term" value="C:membrane"/>
    <property type="evidence" value="ECO:0007669"/>
    <property type="project" value="UniProtKB-SubCell"/>
</dbReference>
<keyword evidence="3 5" id="KW-1133">Transmembrane helix</keyword>
<sequence length="576" mass="65644">MKYIGVYIYKYRWYKNVIYSFPCKYAITAIFLFTSLCSIQSLVCATTPELPSGETVGQWVWLGKAALFSSGCLFIASFLQLFGKACKEDALGFPYFYAYVAWSLVFIGAVEAVWGLCQLYGFSVSGHSRYALTGSFFNPGPYAGYLSMVLPVCLHLYLRICGWKGMPVRYKIEKGAAAVAGMLILCVLPSTMSRSAWIAAAISCIWVAYMHRDKRKWNILWRRYKKRYILWGTGIFLILLLAAAGMFFLKPDSALGRLFMWKMTCRAIAAHPWGCHTGFACAYGGAQSLYFASGNYAAWEERVAGSPEYAFNEYLEFALTYGIVMCILALFVIFGCLWIGVRLRRYGVCGALISLLVFSFSSYPLHLPAFIVAGICLLLACGIGDVIGKYLILCVCLVVWLGGYTEKWTQEKDACRDWMNARILYHSGAYEAANRAYEKLYPSLRNKGTFLFEYGHSLHKSGRYDESFECLDRARLYSNDPMILNIMGKNCQALHEYKCAEAFFLISVSRLPGRIYPYYLLAKLYSEPNYRDKDKFEDMKWNVLNRTPKVHSTAIEEMRQEVEEMAKNWNANYMEH</sequence>
<protein>
    <recommendedName>
        <fullName evidence="6">O-antigen ligase-related domain-containing protein</fullName>
    </recommendedName>
</protein>
<feature type="transmembrane region" description="Helical" evidence="5">
    <location>
        <begin position="142"/>
        <end position="160"/>
    </location>
</feature>
<dbReference type="Pfam" id="PF04932">
    <property type="entry name" value="Wzy_C"/>
    <property type="match status" value="1"/>
</dbReference>
<evidence type="ECO:0000313" key="7">
    <source>
        <dbReference type="EMBL" id="KXT53078.1"/>
    </source>
</evidence>
<feature type="transmembrane region" description="Helical" evidence="5">
    <location>
        <begin position="369"/>
        <end position="402"/>
    </location>
</feature>
<dbReference type="SUPFAM" id="SSF48452">
    <property type="entry name" value="TPR-like"/>
    <property type="match status" value="1"/>
</dbReference>
<feature type="transmembrane region" description="Helical" evidence="5">
    <location>
        <begin position="346"/>
        <end position="363"/>
    </location>
</feature>
<keyword evidence="2 5" id="KW-0812">Transmembrane</keyword>
<reference evidence="7 8" key="1">
    <citation type="submission" date="2016-02" db="EMBL/GenBank/DDBJ databases">
        <authorList>
            <person name="Wen L."/>
            <person name="He K."/>
            <person name="Yang H."/>
        </authorList>
    </citation>
    <scope>NUCLEOTIDE SEQUENCE [LARGE SCALE GENOMIC DNA]</scope>
    <source>
        <strain evidence="7 8">KLE1704</strain>
    </source>
</reference>
<comment type="caution">
    <text evidence="7">The sequence shown here is derived from an EMBL/GenBank/DDBJ whole genome shotgun (WGS) entry which is preliminary data.</text>
</comment>
<feature type="transmembrane region" description="Helical" evidence="5">
    <location>
        <begin position="228"/>
        <end position="249"/>
    </location>
</feature>
<evidence type="ECO:0000313" key="8">
    <source>
        <dbReference type="Proteomes" id="UP000070319"/>
    </source>
</evidence>
<dbReference type="Proteomes" id="UP000070319">
    <property type="component" value="Unassembled WGS sequence"/>
</dbReference>
<dbReference type="InterPro" id="IPR007016">
    <property type="entry name" value="O-antigen_ligase-rel_domated"/>
</dbReference>
<evidence type="ECO:0000259" key="6">
    <source>
        <dbReference type="Pfam" id="PF04932"/>
    </source>
</evidence>
<evidence type="ECO:0000256" key="4">
    <source>
        <dbReference type="ARBA" id="ARBA00023136"/>
    </source>
</evidence>
<gene>
    <name evidence="7" type="ORF">HMPREF2531_01496</name>
</gene>
<feature type="transmembrane region" description="Helical" evidence="5">
    <location>
        <begin position="61"/>
        <end position="83"/>
    </location>
</feature>
<organism evidence="7">
    <name type="scientific">Bacteroides intestinalis</name>
    <dbReference type="NCBI Taxonomy" id="329854"/>
    <lineage>
        <taxon>Bacteria</taxon>
        <taxon>Pseudomonadati</taxon>
        <taxon>Bacteroidota</taxon>
        <taxon>Bacteroidia</taxon>
        <taxon>Bacteroidales</taxon>
        <taxon>Bacteroidaceae</taxon>
        <taxon>Bacteroides</taxon>
    </lineage>
</organism>
<feature type="domain" description="O-antigen ligase-related" evidence="6">
    <location>
        <begin position="182"/>
        <end position="327"/>
    </location>
</feature>
<dbReference type="EMBL" id="LTDF01000062">
    <property type="protein sequence ID" value="KXT53078.1"/>
    <property type="molecule type" value="Genomic_DNA"/>
</dbReference>
<keyword evidence="4 5" id="KW-0472">Membrane</keyword>
<dbReference type="Gene3D" id="1.25.40.10">
    <property type="entry name" value="Tetratricopeptide repeat domain"/>
    <property type="match status" value="1"/>
</dbReference>
<feature type="transmembrane region" description="Helical" evidence="5">
    <location>
        <begin position="95"/>
        <end position="122"/>
    </location>
</feature>
<dbReference type="PANTHER" id="PTHR37422:SF13">
    <property type="entry name" value="LIPOPOLYSACCHARIDE BIOSYNTHESIS PROTEIN PA4999-RELATED"/>
    <property type="match status" value="1"/>
</dbReference>
<dbReference type="PANTHER" id="PTHR37422">
    <property type="entry name" value="TEICHURONIC ACID BIOSYNTHESIS PROTEIN TUAE"/>
    <property type="match status" value="1"/>
</dbReference>
<feature type="transmembrane region" description="Helical" evidence="5">
    <location>
        <begin position="172"/>
        <end position="190"/>
    </location>
</feature>
<comment type="subcellular location">
    <subcellularLocation>
        <location evidence="1">Membrane</location>
        <topology evidence="1">Multi-pass membrane protein</topology>
    </subcellularLocation>
</comment>
<dbReference type="InterPro" id="IPR011990">
    <property type="entry name" value="TPR-like_helical_dom_sf"/>
</dbReference>
<accession>A0A139LNP4</accession>
<proteinExistence type="predicted"/>
<dbReference type="PATRIC" id="fig|329854.7.peg.1522"/>
<dbReference type="AlphaFoldDB" id="A0A139LNP4"/>
<evidence type="ECO:0000256" key="1">
    <source>
        <dbReference type="ARBA" id="ARBA00004141"/>
    </source>
</evidence>
<evidence type="ECO:0000256" key="2">
    <source>
        <dbReference type="ARBA" id="ARBA00022692"/>
    </source>
</evidence>
<feature type="transmembrane region" description="Helical" evidence="5">
    <location>
        <begin position="196"/>
        <end position="212"/>
    </location>
</feature>